<reference evidence="1" key="2">
    <citation type="submission" date="2015-06" db="UniProtKB">
        <authorList>
            <consortium name="EnsemblProtists"/>
        </authorList>
    </citation>
    <scope>IDENTIFICATION</scope>
    <source>
        <strain evidence="1">Pr102</strain>
    </source>
</reference>
<dbReference type="InParanoid" id="H3H0R5"/>
<dbReference type="VEuPathDB" id="FungiDB:KRP23_1201"/>
<dbReference type="AlphaFoldDB" id="H3H0R5"/>
<keyword evidence="2" id="KW-1185">Reference proteome</keyword>
<evidence type="ECO:0000313" key="1">
    <source>
        <dbReference type="EnsemblProtists" id="Phyra83767"/>
    </source>
</evidence>
<dbReference type="EMBL" id="DS566093">
    <property type="status" value="NOT_ANNOTATED_CDS"/>
    <property type="molecule type" value="Genomic_DNA"/>
</dbReference>
<reference evidence="2" key="1">
    <citation type="journal article" date="2006" name="Science">
        <title>Phytophthora genome sequences uncover evolutionary origins and mechanisms of pathogenesis.</title>
        <authorList>
            <person name="Tyler B.M."/>
            <person name="Tripathy S."/>
            <person name="Zhang X."/>
            <person name="Dehal P."/>
            <person name="Jiang R.H."/>
            <person name="Aerts A."/>
            <person name="Arredondo F.D."/>
            <person name="Baxter L."/>
            <person name="Bensasson D."/>
            <person name="Beynon J.L."/>
            <person name="Chapman J."/>
            <person name="Damasceno C.M."/>
            <person name="Dorrance A.E."/>
            <person name="Dou D."/>
            <person name="Dickerman A.W."/>
            <person name="Dubchak I.L."/>
            <person name="Garbelotto M."/>
            <person name="Gijzen M."/>
            <person name="Gordon S.G."/>
            <person name="Govers F."/>
            <person name="Grunwald N.J."/>
            <person name="Huang W."/>
            <person name="Ivors K.L."/>
            <person name="Jones R.W."/>
            <person name="Kamoun S."/>
            <person name="Krampis K."/>
            <person name="Lamour K.H."/>
            <person name="Lee M.K."/>
            <person name="McDonald W.H."/>
            <person name="Medina M."/>
            <person name="Meijer H.J."/>
            <person name="Nordberg E.K."/>
            <person name="Maclean D.J."/>
            <person name="Ospina-Giraldo M.D."/>
            <person name="Morris P.F."/>
            <person name="Phuntumart V."/>
            <person name="Putnam N.H."/>
            <person name="Rash S."/>
            <person name="Rose J.K."/>
            <person name="Sakihama Y."/>
            <person name="Salamov A.A."/>
            <person name="Savidor A."/>
            <person name="Scheuring C.F."/>
            <person name="Smith B.M."/>
            <person name="Sobral B.W."/>
            <person name="Terry A."/>
            <person name="Torto-Alalibo T.A."/>
            <person name="Win J."/>
            <person name="Xu Z."/>
            <person name="Zhang H."/>
            <person name="Grigoriev I.V."/>
            <person name="Rokhsar D.S."/>
            <person name="Boore J.L."/>
        </authorList>
    </citation>
    <scope>NUCLEOTIDE SEQUENCE [LARGE SCALE GENOMIC DNA]</scope>
    <source>
        <strain evidence="2">Pr102</strain>
    </source>
</reference>
<dbReference type="InterPro" id="IPR052050">
    <property type="entry name" value="SecEffector_AnkRepeat"/>
</dbReference>
<name>H3H0R5_PHYRM</name>
<dbReference type="GeneID" id="94218359"/>
<evidence type="ECO:0000313" key="2">
    <source>
        <dbReference type="Proteomes" id="UP000005238"/>
    </source>
</evidence>
<proteinExistence type="predicted"/>
<dbReference type="InterPro" id="IPR036770">
    <property type="entry name" value="Ankyrin_rpt-contain_sf"/>
</dbReference>
<organism evidence="1 2">
    <name type="scientific">Phytophthora ramorum</name>
    <name type="common">Sudden oak death agent</name>
    <dbReference type="NCBI Taxonomy" id="164328"/>
    <lineage>
        <taxon>Eukaryota</taxon>
        <taxon>Sar</taxon>
        <taxon>Stramenopiles</taxon>
        <taxon>Oomycota</taxon>
        <taxon>Peronosporomycetes</taxon>
        <taxon>Peronosporales</taxon>
        <taxon>Peronosporaceae</taxon>
        <taxon>Phytophthora</taxon>
    </lineage>
</organism>
<protein>
    <submittedName>
        <fullName evidence="1">Uncharacterized protein</fullName>
    </submittedName>
</protein>
<dbReference type="HOGENOM" id="CLU_1672741_0_0_1"/>
<dbReference type="SUPFAM" id="SSF140860">
    <property type="entry name" value="Pseudo ankyrin repeat-like"/>
    <property type="match status" value="1"/>
</dbReference>
<dbReference type="Proteomes" id="UP000005238">
    <property type="component" value="Unassembled WGS sequence"/>
</dbReference>
<dbReference type="PANTHER" id="PTHR46586">
    <property type="entry name" value="ANKYRIN REPEAT-CONTAINING PROTEIN"/>
    <property type="match status" value="1"/>
</dbReference>
<dbReference type="OrthoDB" id="122883at2759"/>
<sequence length="158" mass="17978">MATSAKRIKLTKRPEPLVIDPDHPVTLWALTVANARGLNYEIAMLVSQFLTPSYLNLDKISKNKLELIASRFLIRNCSVIYSFRCWVGASIEMMKCFRRANIRMHTTLALEEAAYNGHLDVVKWLYANNCSKYWAIDAMDLAAENGQLDVVKPIRMNG</sequence>
<dbReference type="Gene3D" id="1.25.40.20">
    <property type="entry name" value="Ankyrin repeat-containing domain"/>
    <property type="match status" value="1"/>
</dbReference>
<dbReference type="PANTHER" id="PTHR46586:SF3">
    <property type="entry name" value="ANKYRIN REPEAT-CONTAINING PROTEIN"/>
    <property type="match status" value="1"/>
</dbReference>
<accession>H3H0R5</accession>
<dbReference type="EnsemblProtists" id="Phyra83767">
    <property type="protein sequence ID" value="Phyra83767"/>
    <property type="gene ID" value="Phyra83767"/>
</dbReference>
<dbReference type="RefSeq" id="XP_067751769.1">
    <property type="nucleotide sequence ID" value="XM_067882442.1"/>
</dbReference>